<gene>
    <name evidence="1" type="ORF">GZ085_03720</name>
</gene>
<name>A0A7C9K8G4_9PROT</name>
<reference evidence="1 2" key="1">
    <citation type="submission" date="2019-09" db="EMBL/GenBank/DDBJ databases">
        <title>H2 Metabolism Revealed by Metagenomic Analysis in Subglacial Sediment of East Antarctica.</title>
        <authorList>
            <person name="Yang Z."/>
            <person name="Zhang Y."/>
            <person name="Lv Y."/>
            <person name="Yan W."/>
            <person name="Xiao X."/>
            <person name="Sun B."/>
            <person name="Ma H."/>
        </authorList>
    </citation>
    <scope>NUCLEOTIDE SEQUENCE [LARGE SCALE GENOMIC DNA]</scope>
    <source>
        <strain evidence="1">Bin2_2</strain>
    </source>
</reference>
<accession>A0A7C9K8G4</accession>
<protein>
    <submittedName>
        <fullName evidence="1">Uncharacterized protein</fullName>
    </submittedName>
</protein>
<evidence type="ECO:0000313" key="1">
    <source>
        <dbReference type="EMBL" id="NDP47495.1"/>
    </source>
</evidence>
<dbReference type="AlphaFoldDB" id="A0A7C9K8G4"/>
<proteinExistence type="predicted"/>
<evidence type="ECO:0000313" key="2">
    <source>
        <dbReference type="Proteomes" id="UP000483432"/>
    </source>
</evidence>
<sequence length="262" mass="29097">MRQLKLSKSDLRGFKLIGVGIAVLVLIGGAAAFVHSGKPVLDEHTLCPMTGEKTRVAVLVDKSDKWARGDVARVQDILQSIYRDVPTQGRLTIYSITGKRGKIPVTEVNLIFDACNPGNESECNALYKNCRKVKRDYKGTFQAPLEQLGATLMLPGESSYSPLLETVGTMVKDNKGKALKLHIVSDFMENHTNFRFYDLVPLDSEMVAAYPLPKKAEITVEGYFIQRRMHPMPLQNAVQAAWTGYFQKQGIPATFSPVFTTD</sequence>
<organism evidence="1 2">
    <name type="scientific">Sulfuriferula multivorans</name>
    <dbReference type="NCBI Taxonomy" id="1559896"/>
    <lineage>
        <taxon>Bacteria</taxon>
        <taxon>Pseudomonadati</taxon>
        <taxon>Pseudomonadota</taxon>
        <taxon>Betaproteobacteria</taxon>
        <taxon>Nitrosomonadales</taxon>
        <taxon>Sulfuricellaceae</taxon>
        <taxon>Sulfuriferula</taxon>
    </lineage>
</organism>
<dbReference type="EMBL" id="JAAFGW010000035">
    <property type="protein sequence ID" value="NDP47495.1"/>
    <property type="molecule type" value="Genomic_DNA"/>
</dbReference>
<comment type="caution">
    <text evidence="1">The sequence shown here is derived from an EMBL/GenBank/DDBJ whole genome shotgun (WGS) entry which is preliminary data.</text>
</comment>
<dbReference type="Proteomes" id="UP000483432">
    <property type="component" value="Unassembled WGS sequence"/>
</dbReference>